<dbReference type="PANTHER" id="PTHR47406:SF2">
    <property type="entry name" value="ALPHA GLUCURONIDASE N-TERMINAL DOMAIN-CONTAINING PROTEIN"/>
    <property type="match status" value="1"/>
</dbReference>
<dbReference type="PANTHER" id="PTHR47406">
    <property type="entry name" value="COAGULATION FACTOR 5/8 TYPE, C-TERMINAL"/>
    <property type="match status" value="1"/>
</dbReference>
<dbReference type="Proteomes" id="UP000634668">
    <property type="component" value="Unassembled WGS sequence"/>
</dbReference>
<dbReference type="GO" id="GO:0004435">
    <property type="term" value="F:phosphatidylinositol-4,5-bisphosphate phospholipase C activity"/>
    <property type="evidence" value="ECO:0007669"/>
    <property type="project" value="InterPro"/>
</dbReference>
<dbReference type="GO" id="GO:0006629">
    <property type="term" value="P:lipid metabolic process"/>
    <property type="evidence" value="ECO:0007669"/>
    <property type="project" value="InterPro"/>
</dbReference>
<keyword evidence="3" id="KW-1185">Reference proteome</keyword>
<evidence type="ECO:0000313" key="2">
    <source>
        <dbReference type="EMBL" id="GGW45291.1"/>
    </source>
</evidence>
<dbReference type="InterPro" id="IPR001711">
    <property type="entry name" value="PLipase_C_Pinositol-sp_Y"/>
</dbReference>
<organism evidence="2 3">
    <name type="scientific">Arenibacter certesii</name>
    <dbReference type="NCBI Taxonomy" id="228955"/>
    <lineage>
        <taxon>Bacteria</taxon>
        <taxon>Pseudomonadati</taxon>
        <taxon>Bacteroidota</taxon>
        <taxon>Flavobacteriia</taxon>
        <taxon>Flavobacteriales</taxon>
        <taxon>Flavobacteriaceae</taxon>
        <taxon>Arenibacter</taxon>
    </lineage>
</organism>
<reference evidence="2" key="1">
    <citation type="journal article" date="2014" name="Int. J. Syst. Evol. Microbiol.">
        <title>Complete genome sequence of Corynebacterium casei LMG S-19264T (=DSM 44701T), isolated from a smear-ripened cheese.</title>
        <authorList>
            <consortium name="US DOE Joint Genome Institute (JGI-PGF)"/>
            <person name="Walter F."/>
            <person name="Albersmeier A."/>
            <person name="Kalinowski J."/>
            <person name="Ruckert C."/>
        </authorList>
    </citation>
    <scope>NUCLEOTIDE SEQUENCE</scope>
    <source>
        <strain evidence="2">KCTC 12113</strain>
    </source>
</reference>
<accession>A0A918J363</accession>
<sequence>MWVGSFSWANSNLKAKVYLINAIEENGSEKWAAYAYSHLLKRSQDKSIVQFWENKPLDKVPQGNRIIQFHLATDLDHDYCIEDFPNRTIIRFQSEKIAVWIIYQLIDVIAQEDNRFSVSDLPPSIIKFNTECRNFDFSYREPHFLPNLERDYGSIIGTNNVDTDWGLWGHNLGNVVTHGANKDIYARVEGGRISTEQFCFSSTTLKNSTYEYIIDQFGDGTSFSYRFMIMPQDNDLVCTCDNCVTIGNTTNNATPAVTRFIDKLAQRFPQHYFYTSAYRTTIEPPKHKLPRNTGVFISTVELPRGISLNEEQPATKKFISQLRLWEEKSPAIYLWDYAANFDDYLTPVPVLLGLQNQLRFFKKHNVKGIFLNASGYDYSSFDDLKTFISAALMMDVEIDVARLSRRFLQRNYPRNHQLLTKYYLEIEENFQTSSKAYPMYGGMRDNLNTHFDSDHFVDFYNNLKVAIPKTYGIEKDKLNKLYTALSFTRLQIAYARQNSELGFHLNNRKTTTRQELEEWILILKNHEKYTDLNNYREVDGSLKTYYDTWQNLLFGKGYKNLLKGTAIELVSKSERDYDETYLLNDGLPGFTTDYQQGWYISSTDSTHFSFRTQEVQKAKTIKLRFLVLKKHRFYPPEKIELYSDGKLIKTYTERHFTIHKGIAECEMDIDLLETEKLTLRIKKSIGRNTIALDEIEIN</sequence>
<dbReference type="PROSITE" id="PS50008">
    <property type="entry name" value="PIPLC_Y_DOMAIN"/>
    <property type="match status" value="1"/>
</dbReference>
<dbReference type="EMBL" id="BMWP01000027">
    <property type="protein sequence ID" value="GGW45291.1"/>
    <property type="molecule type" value="Genomic_DNA"/>
</dbReference>
<feature type="domain" description="PI-PLC Y-box" evidence="1">
    <location>
        <begin position="376"/>
        <end position="423"/>
    </location>
</feature>
<evidence type="ECO:0000259" key="1">
    <source>
        <dbReference type="PROSITE" id="PS50008"/>
    </source>
</evidence>
<evidence type="ECO:0000313" key="3">
    <source>
        <dbReference type="Proteomes" id="UP000634668"/>
    </source>
</evidence>
<proteinExistence type="predicted"/>
<dbReference type="InterPro" id="IPR032287">
    <property type="entry name" value="DUF4838"/>
</dbReference>
<name>A0A918J363_9FLAO</name>
<reference evidence="2" key="2">
    <citation type="submission" date="2020-09" db="EMBL/GenBank/DDBJ databases">
        <authorList>
            <person name="Sun Q."/>
            <person name="Kim S."/>
        </authorList>
    </citation>
    <scope>NUCLEOTIDE SEQUENCE</scope>
    <source>
        <strain evidence="2">KCTC 12113</strain>
    </source>
</reference>
<gene>
    <name evidence="2" type="ORF">GCM10007383_32040</name>
</gene>
<dbReference type="Pfam" id="PF16126">
    <property type="entry name" value="DUF4838"/>
    <property type="match status" value="1"/>
</dbReference>
<comment type="caution">
    <text evidence="2">The sequence shown here is derived from an EMBL/GenBank/DDBJ whole genome shotgun (WGS) entry which is preliminary data.</text>
</comment>
<dbReference type="GO" id="GO:0035556">
    <property type="term" value="P:intracellular signal transduction"/>
    <property type="evidence" value="ECO:0007669"/>
    <property type="project" value="InterPro"/>
</dbReference>
<dbReference type="AlphaFoldDB" id="A0A918J363"/>
<protein>
    <recommendedName>
        <fullName evidence="1">PI-PLC Y-box domain-containing protein</fullName>
    </recommendedName>
</protein>